<evidence type="ECO:0000256" key="3">
    <source>
        <dbReference type="ARBA" id="ARBA00022475"/>
    </source>
</evidence>
<dbReference type="STRING" id="398767.Glov_1576"/>
<evidence type="ECO:0000256" key="9">
    <source>
        <dbReference type="SAM" id="Phobius"/>
    </source>
</evidence>
<keyword evidence="7 9" id="KW-0472">Membrane</keyword>
<dbReference type="OrthoDB" id="9794165at2"/>
<proteinExistence type="inferred from homology"/>
<dbReference type="Proteomes" id="UP000002420">
    <property type="component" value="Chromosome"/>
</dbReference>
<feature type="transmembrane region" description="Helical" evidence="9">
    <location>
        <begin position="6"/>
        <end position="23"/>
    </location>
</feature>
<evidence type="ECO:0000256" key="7">
    <source>
        <dbReference type="ARBA" id="ARBA00023136"/>
    </source>
</evidence>
<organism evidence="10 11">
    <name type="scientific">Trichlorobacter lovleyi (strain ATCC BAA-1151 / DSM 17278 / SZ)</name>
    <name type="common">Geobacter lovleyi</name>
    <dbReference type="NCBI Taxonomy" id="398767"/>
    <lineage>
        <taxon>Bacteria</taxon>
        <taxon>Pseudomonadati</taxon>
        <taxon>Thermodesulfobacteriota</taxon>
        <taxon>Desulfuromonadia</taxon>
        <taxon>Geobacterales</taxon>
        <taxon>Geobacteraceae</taxon>
        <taxon>Trichlorobacter</taxon>
    </lineage>
</organism>
<evidence type="ECO:0000256" key="8">
    <source>
        <dbReference type="ARBA" id="ARBA00035655"/>
    </source>
</evidence>
<feature type="transmembrane region" description="Helical" evidence="9">
    <location>
        <begin position="308"/>
        <end position="326"/>
    </location>
</feature>
<feature type="transmembrane region" description="Helical" evidence="9">
    <location>
        <begin position="200"/>
        <end position="220"/>
    </location>
</feature>
<feature type="transmembrane region" description="Helical" evidence="9">
    <location>
        <begin position="44"/>
        <end position="64"/>
    </location>
</feature>
<sequence length="373" mass="39546">MSLVHVFMLSGGLLLGAAAGFVMHRSGYCVAGMFRDLFMFRSTLLLKSLILLLAVSLPLFELIHLSGFVALPFPFFGPPSLANLLGGLLFGIGMVLAGGCVVGTLYKLGSGSFPALLALAGLVGGSTLYAFFHPTWAVFAKAVAFPTRAVTLSQLLLQPPWLLVVVLEVLLIPLLFVWFRQRRMERPAVVASYLQPWKAALLLALIGTASVLLVGMPLGITTSYSKMGAFLLQLVMPDVAAGVSYFKLLPLNYTPPLGGGVLVGGPGAAFDGVALVQYPLIIGIIAGSALSALLLGEWRMHFGLPWRQAVSVLLGGVIMGLASRMAPACNIWHLFGGLPILALQSMLFLLGLLPGAWLGGLLLTHWVMPADIE</sequence>
<dbReference type="GO" id="GO:0005886">
    <property type="term" value="C:plasma membrane"/>
    <property type="evidence" value="ECO:0007669"/>
    <property type="project" value="UniProtKB-SubCell"/>
</dbReference>
<feature type="transmembrane region" description="Helical" evidence="9">
    <location>
        <begin position="113"/>
        <end position="132"/>
    </location>
</feature>
<keyword evidence="4" id="KW-0997">Cell inner membrane</keyword>
<evidence type="ECO:0000256" key="2">
    <source>
        <dbReference type="ARBA" id="ARBA00022448"/>
    </source>
</evidence>
<dbReference type="InterPro" id="IPR007272">
    <property type="entry name" value="Sulf_transp_TsuA/YedE"/>
</dbReference>
<evidence type="ECO:0000313" key="11">
    <source>
        <dbReference type="Proteomes" id="UP000002420"/>
    </source>
</evidence>
<evidence type="ECO:0000256" key="1">
    <source>
        <dbReference type="ARBA" id="ARBA00004429"/>
    </source>
</evidence>
<accession>B3E9L6</accession>
<keyword evidence="5 9" id="KW-0812">Transmembrane</keyword>
<keyword evidence="11" id="KW-1185">Reference proteome</keyword>
<feature type="transmembrane region" description="Helical" evidence="9">
    <location>
        <begin position="276"/>
        <end position="296"/>
    </location>
</feature>
<dbReference type="EMBL" id="CP001089">
    <property type="protein sequence ID" value="ACD95292.1"/>
    <property type="molecule type" value="Genomic_DNA"/>
</dbReference>
<keyword evidence="6 9" id="KW-1133">Transmembrane helix</keyword>
<dbReference type="KEGG" id="glo:Glov_1576"/>
<dbReference type="HOGENOM" id="CLU_050656_1_1_7"/>
<dbReference type="eggNOG" id="COG2391">
    <property type="taxonomic scope" value="Bacteria"/>
</dbReference>
<evidence type="ECO:0000256" key="5">
    <source>
        <dbReference type="ARBA" id="ARBA00022692"/>
    </source>
</evidence>
<evidence type="ECO:0000256" key="6">
    <source>
        <dbReference type="ARBA" id="ARBA00022989"/>
    </source>
</evidence>
<feature type="transmembrane region" description="Helical" evidence="9">
    <location>
        <begin position="84"/>
        <end position="106"/>
    </location>
</feature>
<gene>
    <name evidence="10" type="ordered locus">Glov_1576</name>
</gene>
<feature type="transmembrane region" description="Helical" evidence="9">
    <location>
        <begin position="346"/>
        <end position="368"/>
    </location>
</feature>
<feature type="transmembrane region" description="Helical" evidence="9">
    <location>
        <begin position="161"/>
        <end position="179"/>
    </location>
</feature>
<name>B3E9L6_TRIL1</name>
<dbReference type="RefSeq" id="WP_012469634.1">
    <property type="nucleotide sequence ID" value="NC_010814.1"/>
</dbReference>
<keyword evidence="3" id="KW-1003">Cell membrane</keyword>
<dbReference type="PANTHER" id="PTHR30574">
    <property type="entry name" value="INNER MEMBRANE PROTEIN YEDE"/>
    <property type="match status" value="1"/>
</dbReference>
<dbReference type="Pfam" id="PF04143">
    <property type="entry name" value="Sulf_transp"/>
    <property type="match status" value="1"/>
</dbReference>
<dbReference type="PANTHER" id="PTHR30574:SF1">
    <property type="entry name" value="SULPHUR TRANSPORT DOMAIN-CONTAINING PROTEIN"/>
    <property type="match status" value="1"/>
</dbReference>
<evidence type="ECO:0000313" key="10">
    <source>
        <dbReference type="EMBL" id="ACD95292.1"/>
    </source>
</evidence>
<reference evidence="10 11" key="1">
    <citation type="submission" date="2008-05" db="EMBL/GenBank/DDBJ databases">
        <title>Complete sequence of chromosome of Geobacter lovleyi SZ.</title>
        <authorList>
            <consortium name="US DOE Joint Genome Institute"/>
            <person name="Lucas S."/>
            <person name="Copeland A."/>
            <person name="Lapidus A."/>
            <person name="Glavina del Rio T."/>
            <person name="Dalin E."/>
            <person name="Tice H."/>
            <person name="Bruce D."/>
            <person name="Goodwin L."/>
            <person name="Pitluck S."/>
            <person name="Chertkov O."/>
            <person name="Meincke L."/>
            <person name="Brettin T."/>
            <person name="Detter J.C."/>
            <person name="Han C."/>
            <person name="Tapia R."/>
            <person name="Kuske C.R."/>
            <person name="Schmutz J."/>
            <person name="Larimer F."/>
            <person name="Land M."/>
            <person name="Hauser L."/>
            <person name="Kyrpides N."/>
            <person name="Mikhailova N."/>
            <person name="Sung Y."/>
            <person name="Fletcher K.E."/>
            <person name="Ritalahti K.M."/>
            <person name="Loeffler F.E."/>
            <person name="Richardson P."/>
        </authorList>
    </citation>
    <scope>NUCLEOTIDE SEQUENCE [LARGE SCALE GENOMIC DNA]</scope>
    <source>
        <strain evidence="11">ATCC BAA-1151 / DSM 17278 / SZ</strain>
    </source>
</reference>
<keyword evidence="2" id="KW-0813">Transport</keyword>
<dbReference type="AlphaFoldDB" id="B3E9L6"/>
<comment type="similarity">
    <text evidence="8">Belongs to the TsuA/YedE (TC 9.B.102) family.</text>
</comment>
<protein>
    <submittedName>
        <fullName evidence="10">Uncharacterized protein</fullName>
    </submittedName>
</protein>
<comment type="subcellular location">
    <subcellularLocation>
        <location evidence="1">Cell inner membrane</location>
        <topology evidence="1">Multi-pass membrane protein</topology>
    </subcellularLocation>
</comment>
<evidence type="ECO:0000256" key="4">
    <source>
        <dbReference type="ARBA" id="ARBA00022519"/>
    </source>
</evidence>